<organism evidence="1 2">
    <name type="scientific">Rhododendron griersonianum</name>
    <dbReference type="NCBI Taxonomy" id="479676"/>
    <lineage>
        <taxon>Eukaryota</taxon>
        <taxon>Viridiplantae</taxon>
        <taxon>Streptophyta</taxon>
        <taxon>Embryophyta</taxon>
        <taxon>Tracheophyta</taxon>
        <taxon>Spermatophyta</taxon>
        <taxon>Magnoliopsida</taxon>
        <taxon>eudicotyledons</taxon>
        <taxon>Gunneridae</taxon>
        <taxon>Pentapetalae</taxon>
        <taxon>asterids</taxon>
        <taxon>Ericales</taxon>
        <taxon>Ericaceae</taxon>
        <taxon>Ericoideae</taxon>
        <taxon>Rhodoreae</taxon>
        <taxon>Rhododendron</taxon>
    </lineage>
</organism>
<dbReference type="EMBL" id="JACTNZ010000001">
    <property type="protein sequence ID" value="KAG5566826.1"/>
    <property type="molecule type" value="Genomic_DNA"/>
</dbReference>
<proteinExistence type="predicted"/>
<comment type="caution">
    <text evidence="1">The sequence shown here is derived from an EMBL/GenBank/DDBJ whole genome shotgun (WGS) entry which is preliminary data.</text>
</comment>
<evidence type="ECO:0000313" key="2">
    <source>
        <dbReference type="Proteomes" id="UP000823749"/>
    </source>
</evidence>
<reference evidence="1" key="1">
    <citation type="submission" date="2020-08" db="EMBL/GenBank/DDBJ databases">
        <title>Plant Genome Project.</title>
        <authorList>
            <person name="Zhang R.-G."/>
        </authorList>
    </citation>
    <scope>NUCLEOTIDE SEQUENCE</scope>
    <source>
        <strain evidence="1">WSP0</strain>
        <tissue evidence="1">Leaf</tissue>
    </source>
</reference>
<protein>
    <submittedName>
        <fullName evidence="1">Uncharacterized protein</fullName>
    </submittedName>
</protein>
<evidence type="ECO:0000313" key="1">
    <source>
        <dbReference type="EMBL" id="KAG5566826.1"/>
    </source>
</evidence>
<dbReference type="Proteomes" id="UP000823749">
    <property type="component" value="Chromosome 1"/>
</dbReference>
<accession>A0AAV6LPE7</accession>
<keyword evidence="2" id="KW-1185">Reference proteome</keyword>
<sequence>MMLRHHYRSTSPLPKSTRSEPMAIHSLSDIFCSVTAVRLISDVFKSKLSLFLGLIFTISHIRYSTAGASMVKNI</sequence>
<name>A0AAV6LPE7_9ERIC</name>
<gene>
    <name evidence="1" type="ORF">RHGRI_002387</name>
</gene>
<dbReference type="AlphaFoldDB" id="A0AAV6LPE7"/>